<reference evidence="1 2" key="1">
    <citation type="submission" date="2016-11" db="EMBL/GenBank/DDBJ databases">
        <authorList>
            <person name="Jaros S."/>
            <person name="Januszkiewicz K."/>
            <person name="Wedrychowicz H."/>
        </authorList>
    </citation>
    <scope>NUCLEOTIDE SEQUENCE [LARGE SCALE GENOMIC DNA]</scope>
    <source>
        <strain evidence="1">NCIMB 2154T</strain>
    </source>
</reference>
<name>A0A2H1E6G5_9FLAO</name>
<dbReference type="EMBL" id="LT634361">
    <property type="protein sequence ID" value="SFZ79951.1"/>
    <property type="molecule type" value="Genomic_DNA"/>
</dbReference>
<proteinExistence type="predicted"/>
<dbReference type="AlphaFoldDB" id="A0A2H1E6G5"/>
<dbReference type="InterPro" id="IPR024079">
    <property type="entry name" value="MetalloPept_cat_dom_sf"/>
</dbReference>
<evidence type="ECO:0000313" key="2">
    <source>
        <dbReference type="Proteomes" id="UP000231564"/>
    </source>
</evidence>
<dbReference type="GO" id="GO:0008237">
    <property type="term" value="F:metallopeptidase activity"/>
    <property type="evidence" value="ECO:0007669"/>
    <property type="project" value="InterPro"/>
</dbReference>
<sequence>MNKTKIKMGKTTGIISFDSGRGNTIEIALIEVLKPFRIDLEANNTDRKDGVFGFDTIPKKRIVEKNYDKLKQEYKPLTQKILGEEYIPSWLSIRKEQTVELELDWSKKRRAKDYTTISFEEHKDFTFEPKNLKDAKTVKITCNNTSETSAQILIKANSELVVGALNIFYKEPKNIDLEWCFVETQGNNIDYEKLKKGIKKEDLKKHIKKGVNPALIDINISNNNPQIVDLSVYTERLKQRGIIASNDLVGSYIVNSKKNNFIGAISMKHNESVNKLNLYFINLKCVNPNNIKEEGGFDLIGGFSPIGTGKAYVVLDDNNDIIPENIVHELMHGLGLRHTFEGTYNYKDYKTDNYMDYKNNKRHTYKWQWEKLHEYEKLK</sequence>
<organism evidence="1 2">
    <name type="scientific">Tenacibaculum maritimum NCIMB 2154</name>
    <dbReference type="NCBI Taxonomy" id="1349785"/>
    <lineage>
        <taxon>Bacteria</taxon>
        <taxon>Pseudomonadati</taxon>
        <taxon>Bacteroidota</taxon>
        <taxon>Flavobacteriia</taxon>
        <taxon>Flavobacteriales</taxon>
        <taxon>Flavobacteriaceae</taxon>
        <taxon>Tenacibaculum</taxon>
    </lineage>
</organism>
<evidence type="ECO:0000313" key="1">
    <source>
        <dbReference type="EMBL" id="SFZ79951.1"/>
    </source>
</evidence>
<gene>
    <name evidence="1" type="ORF">MARIT_0030</name>
</gene>
<accession>A0A2H1E6G5</accession>
<dbReference type="KEGG" id="tmar:MARIT_0030"/>
<keyword evidence="2" id="KW-1185">Reference proteome</keyword>
<dbReference type="Gene3D" id="3.40.390.10">
    <property type="entry name" value="Collagenase (Catalytic Domain)"/>
    <property type="match status" value="1"/>
</dbReference>
<dbReference type="Proteomes" id="UP000231564">
    <property type="component" value="Chromosome MARIT"/>
</dbReference>
<dbReference type="SUPFAM" id="SSF55486">
    <property type="entry name" value="Metalloproteases ('zincins'), catalytic domain"/>
    <property type="match status" value="1"/>
</dbReference>
<protein>
    <submittedName>
        <fullName evidence="1">Uncharacterized protein</fullName>
    </submittedName>
</protein>